<dbReference type="PROSITE" id="PS50082">
    <property type="entry name" value="WD_REPEATS_2"/>
    <property type="match status" value="3"/>
</dbReference>
<dbReference type="SMART" id="SM00320">
    <property type="entry name" value="WD40"/>
    <property type="match status" value="6"/>
</dbReference>
<dbReference type="Pfam" id="PF00400">
    <property type="entry name" value="WD40"/>
    <property type="match status" value="4"/>
</dbReference>
<dbReference type="PANTHER" id="PTHR14221:SF57">
    <property type="entry name" value="TRANSDUCIN_WD40 REPEAT-LIKE SUPERFAMILY PROTEIN"/>
    <property type="match status" value="1"/>
</dbReference>
<dbReference type="Gene3D" id="2.130.10.10">
    <property type="entry name" value="YVTN repeat-like/Quinoprotein amine dehydrogenase"/>
    <property type="match status" value="1"/>
</dbReference>
<dbReference type="Proteomes" id="UP000250235">
    <property type="component" value="Unassembled WGS sequence"/>
</dbReference>
<keyword evidence="2" id="KW-0677">Repeat</keyword>
<dbReference type="OrthoDB" id="408728at2759"/>
<dbReference type="InterPro" id="IPR040324">
    <property type="entry name" value="WDR44/Dgr2"/>
</dbReference>
<feature type="repeat" description="WD" evidence="3">
    <location>
        <begin position="364"/>
        <end position="399"/>
    </location>
</feature>
<sequence>MDSFRDDTEETQFFDALEHITPEPDSKIWDYDMWIGTPQSVRDRRAKFVKWMEMWSDEFGGENYECTYGNSESGIYREHVKRDTEDSGYILRTSSIVEEISCCPSSSSKNMDGLELKHGINLSECRNEEIENVSVLCSSVQKIVQSEVEGNEYTPRTMSKLKDRWWCRLRSINCMTSGNVEDDNVSSNFSQAHGTRVQRVNVRHNGKSLKELSALFAGQEIQAHRGSILTMKFSLDGQYLASGAEDKLVKVWRVVEDERLAAMDIPDVDPSCLYFSMNQLCELRPLMVEKDELERKTWQKTMESACIVLPPKIFRILETPLHVFQGHSGRILDLSWAQNNCLLSSSVDKTVRLWQLGVDQCLMVFHHSDYVTCIQFNPVNDDYFISGSIDGIVRIWSIDDCQVVDWTETRDIITAISFRPDGKAGVVGLISGMCHFFTISDNHLQLESQMCLNTKKSLCKRITGFQYLLQDPSNVLVTSADSHIRIINGTDVIAKYKGPRSAGNHISASFTSDGKHIISACDDSNVCFWNFGQKDSKAIYKSFECFSSDASVVLPWPGSRIVNSGETLKSRKQSDNSIQSLPTSSHFSLSQDFILDSGSKGSATWPEEKLPTSNLNLGAYTCSMSKSQYKLFKTSCQSLTSSHAWGLVIVTGGLDGRIRSFYNYGLPAPV</sequence>
<dbReference type="PANTHER" id="PTHR14221">
    <property type="entry name" value="WD REPEAT DOMAIN 44"/>
    <property type="match status" value="1"/>
</dbReference>
<reference evidence="4 5" key="1">
    <citation type="journal article" date="2015" name="Proc. Natl. Acad. Sci. U.S.A.">
        <title>The resurrection genome of Boea hygrometrica: A blueprint for survival of dehydration.</title>
        <authorList>
            <person name="Xiao L."/>
            <person name="Yang G."/>
            <person name="Zhang L."/>
            <person name="Yang X."/>
            <person name="Zhao S."/>
            <person name="Ji Z."/>
            <person name="Zhou Q."/>
            <person name="Hu M."/>
            <person name="Wang Y."/>
            <person name="Chen M."/>
            <person name="Xu Y."/>
            <person name="Jin H."/>
            <person name="Xiao X."/>
            <person name="Hu G."/>
            <person name="Bao F."/>
            <person name="Hu Y."/>
            <person name="Wan P."/>
            <person name="Li L."/>
            <person name="Deng X."/>
            <person name="Kuang T."/>
            <person name="Xiang C."/>
            <person name="Zhu J.K."/>
            <person name="Oliver M.J."/>
            <person name="He Y."/>
        </authorList>
    </citation>
    <scope>NUCLEOTIDE SEQUENCE [LARGE SCALE GENOMIC DNA]</scope>
    <source>
        <strain evidence="5">cv. XS01</strain>
    </source>
</reference>
<dbReference type="InterPro" id="IPR020472">
    <property type="entry name" value="WD40_PAC1"/>
</dbReference>
<dbReference type="PROSITE" id="PS50294">
    <property type="entry name" value="WD_REPEATS_REGION"/>
    <property type="match status" value="3"/>
</dbReference>
<name>A0A2Z7A6T9_9LAMI</name>
<dbReference type="InterPro" id="IPR001680">
    <property type="entry name" value="WD40_rpt"/>
</dbReference>
<dbReference type="EMBL" id="KV018450">
    <property type="protein sequence ID" value="KZV17209.1"/>
    <property type="molecule type" value="Genomic_DNA"/>
</dbReference>
<proteinExistence type="predicted"/>
<evidence type="ECO:0000256" key="1">
    <source>
        <dbReference type="ARBA" id="ARBA00022574"/>
    </source>
</evidence>
<protein>
    <submittedName>
        <fullName evidence="4">Uncharacterized protein</fullName>
    </submittedName>
</protein>
<evidence type="ECO:0000256" key="2">
    <source>
        <dbReference type="ARBA" id="ARBA00022737"/>
    </source>
</evidence>
<dbReference type="SUPFAM" id="SSF50978">
    <property type="entry name" value="WD40 repeat-like"/>
    <property type="match status" value="1"/>
</dbReference>
<gene>
    <name evidence="4" type="ORF">F511_04010</name>
</gene>
<keyword evidence="5" id="KW-1185">Reference proteome</keyword>
<accession>A0A2Z7A6T9</accession>
<organism evidence="4 5">
    <name type="scientific">Dorcoceras hygrometricum</name>
    <dbReference type="NCBI Taxonomy" id="472368"/>
    <lineage>
        <taxon>Eukaryota</taxon>
        <taxon>Viridiplantae</taxon>
        <taxon>Streptophyta</taxon>
        <taxon>Embryophyta</taxon>
        <taxon>Tracheophyta</taxon>
        <taxon>Spermatophyta</taxon>
        <taxon>Magnoliopsida</taxon>
        <taxon>eudicotyledons</taxon>
        <taxon>Gunneridae</taxon>
        <taxon>Pentapetalae</taxon>
        <taxon>asterids</taxon>
        <taxon>lamiids</taxon>
        <taxon>Lamiales</taxon>
        <taxon>Gesneriaceae</taxon>
        <taxon>Didymocarpoideae</taxon>
        <taxon>Trichosporeae</taxon>
        <taxon>Loxocarpinae</taxon>
        <taxon>Dorcoceras</taxon>
    </lineage>
</organism>
<keyword evidence="1 3" id="KW-0853">WD repeat</keyword>
<evidence type="ECO:0000313" key="4">
    <source>
        <dbReference type="EMBL" id="KZV17209.1"/>
    </source>
</evidence>
<evidence type="ECO:0000313" key="5">
    <source>
        <dbReference type="Proteomes" id="UP000250235"/>
    </source>
</evidence>
<dbReference type="InterPro" id="IPR015943">
    <property type="entry name" value="WD40/YVTN_repeat-like_dom_sf"/>
</dbReference>
<dbReference type="AlphaFoldDB" id="A0A2Z7A6T9"/>
<feature type="repeat" description="WD" evidence="3">
    <location>
        <begin position="221"/>
        <end position="262"/>
    </location>
</feature>
<dbReference type="PRINTS" id="PR00320">
    <property type="entry name" value="GPROTEINBRPT"/>
</dbReference>
<feature type="repeat" description="WD" evidence="3">
    <location>
        <begin position="324"/>
        <end position="364"/>
    </location>
</feature>
<dbReference type="InterPro" id="IPR036322">
    <property type="entry name" value="WD40_repeat_dom_sf"/>
</dbReference>
<evidence type="ECO:0000256" key="3">
    <source>
        <dbReference type="PROSITE-ProRule" id="PRU00221"/>
    </source>
</evidence>